<accession>A0A9P0LY11</accession>
<dbReference type="AlphaFoldDB" id="A0A9P0LY11"/>
<name>A0A9P0LY11_ACAOB</name>
<sequence length="78" mass="8945">MEEDKKIVASETVTYVFGSANDQDMIKDTAPTRGLLWQVVPCTCDYSKSLDTINHESSVTLYWKFTRSILLTEIILKR</sequence>
<reference evidence="1" key="1">
    <citation type="submission" date="2022-03" db="EMBL/GenBank/DDBJ databases">
        <authorList>
            <person name="Sayadi A."/>
        </authorList>
    </citation>
    <scope>NUCLEOTIDE SEQUENCE</scope>
</reference>
<organism evidence="1 2">
    <name type="scientific">Acanthoscelides obtectus</name>
    <name type="common">Bean weevil</name>
    <name type="synonym">Bruchus obtectus</name>
    <dbReference type="NCBI Taxonomy" id="200917"/>
    <lineage>
        <taxon>Eukaryota</taxon>
        <taxon>Metazoa</taxon>
        <taxon>Ecdysozoa</taxon>
        <taxon>Arthropoda</taxon>
        <taxon>Hexapoda</taxon>
        <taxon>Insecta</taxon>
        <taxon>Pterygota</taxon>
        <taxon>Neoptera</taxon>
        <taxon>Endopterygota</taxon>
        <taxon>Coleoptera</taxon>
        <taxon>Polyphaga</taxon>
        <taxon>Cucujiformia</taxon>
        <taxon>Chrysomeloidea</taxon>
        <taxon>Chrysomelidae</taxon>
        <taxon>Bruchinae</taxon>
        <taxon>Bruchini</taxon>
        <taxon>Acanthoscelides</taxon>
    </lineage>
</organism>
<keyword evidence="2" id="KW-1185">Reference proteome</keyword>
<gene>
    <name evidence="1" type="ORF">ACAOBT_LOCUS27649</name>
</gene>
<evidence type="ECO:0000313" key="2">
    <source>
        <dbReference type="Proteomes" id="UP001152888"/>
    </source>
</evidence>
<comment type="caution">
    <text evidence="1">The sequence shown here is derived from an EMBL/GenBank/DDBJ whole genome shotgun (WGS) entry which is preliminary data.</text>
</comment>
<dbReference type="EMBL" id="CAKOFQ010007560">
    <property type="protein sequence ID" value="CAH2003829.1"/>
    <property type="molecule type" value="Genomic_DNA"/>
</dbReference>
<dbReference type="Proteomes" id="UP001152888">
    <property type="component" value="Unassembled WGS sequence"/>
</dbReference>
<proteinExistence type="predicted"/>
<evidence type="ECO:0000313" key="1">
    <source>
        <dbReference type="EMBL" id="CAH2003829.1"/>
    </source>
</evidence>
<protein>
    <submittedName>
        <fullName evidence="1">Uncharacterized protein</fullName>
    </submittedName>
</protein>